<protein>
    <submittedName>
        <fullName evidence="2">Uncharacterized protein</fullName>
    </submittedName>
</protein>
<feature type="region of interest" description="Disordered" evidence="1">
    <location>
        <begin position="89"/>
        <end position="112"/>
    </location>
</feature>
<comment type="caution">
    <text evidence="2">The sequence shown here is derived from an EMBL/GenBank/DDBJ whole genome shotgun (WGS) entry which is preliminary data.</text>
</comment>
<accession>A0A561PZ37</accession>
<gene>
    <name evidence="2" type="ORF">FHW37_12128</name>
</gene>
<feature type="compositionally biased region" description="Low complexity" evidence="1">
    <location>
        <begin position="92"/>
        <end position="105"/>
    </location>
</feature>
<evidence type="ECO:0000256" key="1">
    <source>
        <dbReference type="SAM" id="MobiDB-lite"/>
    </source>
</evidence>
<dbReference type="Proteomes" id="UP000320653">
    <property type="component" value="Unassembled WGS sequence"/>
</dbReference>
<sequence>MEMVAGCRNGEIRVSLNDIEQSKKIRNNCARCSFRRGRNHGKQIMADDSTITVRANFETREAADLAIEHLVQQLGISRPDVFVQSATVANTSGSRVSGGDVSNGDGSRDDAPLAGEVEVSVDIAAAQLPKVNRIFGDLGAMRVSSK</sequence>
<evidence type="ECO:0000313" key="2">
    <source>
        <dbReference type="EMBL" id="TWF43358.1"/>
    </source>
</evidence>
<reference evidence="2 3" key="1">
    <citation type="submission" date="2019-06" db="EMBL/GenBank/DDBJ databases">
        <title>Sorghum-associated microbial communities from plants grown in Nebraska, USA.</title>
        <authorList>
            <person name="Schachtman D."/>
        </authorList>
    </citation>
    <scope>NUCLEOTIDE SEQUENCE [LARGE SCALE GENOMIC DNA]</scope>
    <source>
        <strain evidence="2 3">1225</strain>
    </source>
</reference>
<evidence type="ECO:0000313" key="3">
    <source>
        <dbReference type="Proteomes" id="UP000320653"/>
    </source>
</evidence>
<dbReference type="AlphaFoldDB" id="A0A561PZ37"/>
<organism evidence="2 3">
    <name type="scientific">Neorhizobium alkalisoli</name>
    <dbReference type="NCBI Taxonomy" id="528178"/>
    <lineage>
        <taxon>Bacteria</taxon>
        <taxon>Pseudomonadati</taxon>
        <taxon>Pseudomonadota</taxon>
        <taxon>Alphaproteobacteria</taxon>
        <taxon>Hyphomicrobiales</taxon>
        <taxon>Rhizobiaceae</taxon>
        <taxon>Rhizobium/Agrobacterium group</taxon>
        <taxon>Neorhizobium</taxon>
    </lineage>
</organism>
<name>A0A561PZ37_9HYPH</name>
<proteinExistence type="predicted"/>
<keyword evidence="3" id="KW-1185">Reference proteome</keyword>
<dbReference type="EMBL" id="VIWP01000021">
    <property type="protein sequence ID" value="TWF43358.1"/>
    <property type="molecule type" value="Genomic_DNA"/>
</dbReference>